<evidence type="ECO:0000256" key="1">
    <source>
        <dbReference type="SAM" id="MobiDB-lite"/>
    </source>
</evidence>
<reference evidence="2" key="1">
    <citation type="submission" date="2021-01" db="EMBL/GenBank/DDBJ databases">
        <authorList>
            <consortium name="Genoscope - CEA"/>
            <person name="William W."/>
        </authorList>
    </citation>
    <scope>NUCLEOTIDE SEQUENCE</scope>
</reference>
<accession>A0A816ILA3</accession>
<protein>
    <submittedName>
        <fullName evidence="2">(rape) hypothetical protein</fullName>
    </submittedName>
</protein>
<name>A0A816ILA3_BRANA</name>
<proteinExistence type="predicted"/>
<gene>
    <name evidence="2" type="ORF">DARMORV10_C03P83740.1</name>
</gene>
<dbReference type="EMBL" id="HG994367">
    <property type="protein sequence ID" value="CAF1711109.1"/>
    <property type="molecule type" value="Genomic_DNA"/>
</dbReference>
<evidence type="ECO:0000313" key="2">
    <source>
        <dbReference type="EMBL" id="CAF1711109.1"/>
    </source>
</evidence>
<feature type="region of interest" description="Disordered" evidence="1">
    <location>
        <begin position="1"/>
        <end position="29"/>
    </location>
</feature>
<dbReference type="Proteomes" id="UP001295469">
    <property type="component" value="Chromosome C03"/>
</dbReference>
<organism evidence="2">
    <name type="scientific">Brassica napus</name>
    <name type="common">Rape</name>
    <dbReference type="NCBI Taxonomy" id="3708"/>
    <lineage>
        <taxon>Eukaryota</taxon>
        <taxon>Viridiplantae</taxon>
        <taxon>Streptophyta</taxon>
        <taxon>Embryophyta</taxon>
        <taxon>Tracheophyta</taxon>
        <taxon>Spermatophyta</taxon>
        <taxon>Magnoliopsida</taxon>
        <taxon>eudicotyledons</taxon>
        <taxon>Gunneridae</taxon>
        <taxon>Pentapetalae</taxon>
        <taxon>rosids</taxon>
        <taxon>malvids</taxon>
        <taxon>Brassicales</taxon>
        <taxon>Brassicaceae</taxon>
        <taxon>Brassiceae</taxon>
        <taxon>Brassica</taxon>
    </lineage>
</organism>
<sequence>MCQENNEETTDRRREVQTAAPPETIVTPSDTSNLECHICRLKVLTKVKTDLDG</sequence>
<dbReference type="AlphaFoldDB" id="A0A816ILA3"/>